<keyword evidence="2" id="KW-1185">Reference proteome</keyword>
<organism evidence="1 2">
    <name type="scientific">Saccharopolyspora spinosa</name>
    <dbReference type="NCBI Taxonomy" id="60894"/>
    <lineage>
        <taxon>Bacteria</taxon>
        <taxon>Bacillati</taxon>
        <taxon>Actinomycetota</taxon>
        <taxon>Actinomycetes</taxon>
        <taxon>Pseudonocardiales</taxon>
        <taxon>Pseudonocardiaceae</taxon>
        <taxon>Saccharopolyspora</taxon>
    </lineage>
</organism>
<gene>
    <name evidence="1" type="ORF">A8926_0070</name>
</gene>
<dbReference type="RefSeq" id="WP_170121517.1">
    <property type="nucleotide sequence ID" value="NZ_CP172070.1"/>
</dbReference>
<proteinExistence type="predicted"/>
<reference evidence="1" key="1">
    <citation type="submission" date="2017-12" db="EMBL/GenBank/DDBJ databases">
        <title>Sequencing the genomes of 1000 Actinobacteria strains.</title>
        <authorList>
            <person name="Klenk H.-P."/>
        </authorList>
    </citation>
    <scope>NUCLEOTIDE SEQUENCE [LARGE SCALE GENOMIC DNA]</scope>
    <source>
        <strain evidence="1">DSM 44228</strain>
    </source>
</reference>
<dbReference type="STRING" id="994479.GCA_000194155_07733"/>
<dbReference type="EMBL" id="PJNB01000001">
    <property type="protein sequence ID" value="PKW12607.1"/>
    <property type="molecule type" value="Genomic_DNA"/>
</dbReference>
<evidence type="ECO:0000313" key="2">
    <source>
        <dbReference type="Proteomes" id="UP000233786"/>
    </source>
</evidence>
<accession>A0A2N3XPJ4</accession>
<dbReference type="AlphaFoldDB" id="A0A2N3XPJ4"/>
<sequence>MTSVIAPRTVASALWDMSGFAPDNEDLLGVFTQFATPNGLKPPSVTNCLPRRCQ</sequence>
<protein>
    <submittedName>
        <fullName evidence="1">Uncharacterized protein</fullName>
    </submittedName>
</protein>
<comment type="caution">
    <text evidence="1">The sequence shown here is derived from an EMBL/GenBank/DDBJ whole genome shotgun (WGS) entry which is preliminary data.</text>
</comment>
<name>A0A2N3XPJ4_SACSN</name>
<dbReference type="Proteomes" id="UP000233786">
    <property type="component" value="Unassembled WGS sequence"/>
</dbReference>
<evidence type="ECO:0000313" key="1">
    <source>
        <dbReference type="EMBL" id="PKW12607.1"/>
    </source>
</evidence>